<dbReference type="EMBL" id="CP008947">
    <property type="protein sequence ID" value="AII05723.1"/>
    <property type="molecule type" value="Genomic_DNA"/>
</dbReference>
<accession>A0A076EKC8</accession>
<dbReference type="Proteomes" id="UP000028488">
    <property type="component" value="Chromosome"/>
</dbReference>
<dbReference type="InterPro" id="IPR036188">
    <property type="entry name" value="FAD/NAD-bd_sf"/>
</dbReference>
<dbReference type="Gene3D" id="3.50.50.60">
    <property type="entry name" value="FAD/NAD(P)-binding domain"/>
    <property type="match status" value="1"/>
</dbReference>
<dbReference type="InterPro" id="IPR050775">
    <property type="entry name" value="FAD-binding_Monooxygenases"/>
</dbReference>
<protein>
    <recommendedName>
        <fullName evidence="10">Cyclohexanone monooxygenase</fullName>
    </recommendedName>
</protein>
<gene>
    <name evidence="8" type="ORF">EP51_14365</name>
</gene>
<dbReference type="PANTHER" id="PTHR43098">
    <property type="entry name" value="L-ORNITHINE N(5)-MONOOXYGENASE-RELATED"/>
    <property type="match status" value="1"/>
</dbReference>
<organism evidence="8 9">
    <name type="scientific">Rhodococcus opacus</name>
    <name type="common">Nocardia opaca</name>
    <dbReference type="NCBI Taxonomy" id="37919"/>
    <lineage>
        <taxon>Bacteria</taxon>
        <taxon>Bacillati</taxon>
        <taxon>Actinomycetota</taxon>
        <taxon>Actinomycetes</taxon>
        <taxon>Mycobacteriales</taxon>
        <taxon>Nocardiaceae</taxon>
        <taxon>Rhodococcus</taxon>
    </lineage>
</organism>
<dbReference type="GO" id="GO:0016709">
    <property type="term" value="F:oxidoreductase activity, acting on paired donors, with incorporation or reduction of molecular oxygen, NAD(P)H as one donor, and incorporation of one atom of oxygen"/>
    <property type="evidence" value="ECO:0007669"/>
    <property type="project" value="UniProtKB-ARBA"/>
</dbReference>
<sequence length="120" mass="13113">MFIVAGPGSPSVFSNMVTSIEQHVEWIADAIVYLNSRGKATLEATEVAEERWVAHVNDAAASTLYRDSRATWFYGANTPGKPVVFMPYVGGVGNYWSRIVAVAQADYEGFDLRQVAAVHS</sequence>
<proteinExistence type="inferred from homology"/>
<evidence type="ECO:0000256" key="2">
    <source>
        <dbReference type="ARBA" id="ARBA00010139"/>
    </source>
</evidence>
<evidence type="ECO:0000256" key="5">
    <source>
        <dbReference type="ARBA" id="ARBA00022857"/>
    </source>
</evidence>
<comment type="similarity">
    <text evidence="2">Belongs to the FAD-binding monooxygenase family.</text>
</comment>
<evidence type="ECO:0008006" key="10">
    <source>
        <dbReference type="Google" id="ProtNLM"/>
    </source>
</evidence>
<evidence type="ECO:0000256" key="6">
    <source>
        <dbReference type="ARBA" id="ARBA00023002"/>
    </source>
</evidence>
<evidence type="ECO:0000256" key="3">
    <source>
        <dbReference type="ARBA" id="ARBA00022630"/>
    </source>
</evidence>
<keyword evidence="5" id="KW-0521">NADP</keyword>
<dbReference type="PANTHER" id="PTHR43098:SF3">
    <property type="entry name" value="L-ORNITHINE N(5)-MONOOXYGENASE-RELATED"/>
    <property type="match status" value="1"/>
</dbReference>
<evidence type="ECO:0000256" key="1">
    <source>
        <dbReference type="ARBA" id="ARBA00001974"/>
    </source>
</evidence>
<evidence type="ECO:0000256" key="4">
    <source>
        <dbReference type="ARBA" id="ARBA00022827"/>
    </source>
</evidence>
<dbReference type="RefSeq" id="WP_128639659.1">
    <property type="nucleotide sequence ID" value="NZ_CP008947.1"/>
</dbReference>
<dbReference type="eggNOG" id="COG2072">
    <property type="taxonomic scope" value="Bacteria"/>
</dbReference>
<keyword evidence="3" id="KW-0285">Flavoprotein</keyword>
<evidence type="ECO:0000256" key="7">
    <source>
        <dbReference type="ARBA" id="ARBA00023033"/>
    </source>
</evidence>
<reference evidence="8 9" key="1">
    <citation type="submission" date="2014-07" db="EMBL/GenBank/DDBJ databases">
        <title>Genome Sequence of Rhodococcus opacus Strain R7, a Biodegrader of Mono- and Polycyclic Aromatic Hydrocarbons.</title>
        <authorList>
            <person name="Di Gennaro P."/>
            <person name="Zampolli J."/>
            <person name="Presti I."/>
            <person name="Cappelletti M."/>
            <person name="D'Ursi P."/>
            <person name="Orro A."/>
            <person name="Mezzelani A."/>
            <person name="Milanesi L."/>
        </authorList>
    </citation>
    <scope>NUCLEOTIDE SEQUENCE [LARGE SCALE GENOMIC DNA]</scope>
    <source>
        <strain evidence="8 9">R7</strain>
    </source>
</reference>
<keyword evidence="7" id="KW-0503">Monooxygenase</keyword>
<keyword evidence="6" id="KW-0560">Oxidoreductase</keyword>
<dbReference type="AlphaFoldDB" id="A0A076EKC8"/>
<keyword evidence="4" id="KW-0274">FAD</keyword>
<comment type="cofactor">
    <cofactor evidence="1">
        <name>FAD</name>
        <dbReference type="ChEBI" id="CHEBI:57692"/>
    </cofactor>
</comment>
<name>A0A076EKC8_RHOOP</name>
<evidence type="ECO:0000313" key="8">
    <source>
        <dbReference type="EMBL" id="AII05723.1"/>
    </source>
</evidence>
<evidence type="ECO:0000313" key="9">
    <source>
        <dbReference type="Proteomes" id="UP000028488"/>
    </source>
</evidence>